<reference evidence="1" key="2">
    <citation type="submission" date="2020-02" db="EMBL/GenBank/DDBJ databases">
        <title>Esox lucius (northern pike) genome, fEsoLuc1, primary haplotype.</title>
        <authorList>
            <person name="Myers G."/>
            <person name="Karagic N."/>
            <person name="Meyer A."/>
            <person name="Pippel M."/>
            <person name="Reichard M."/>
            <person name="Winkler S."/>
            <person name="Tracey A."/>
            <person name="Sims Y."/>
            <person name="Howe K."/>
            <person name="Rhie A."/>
            <person name="Formenti G."/>
            <person name="Durbin R."/>
            <person name="Fedrigo O."/>
            <person name="Jarvis E.D."/>
        </authorList>
    </citation>
    <scope>NUCLEOTIDE SEQUENCE [LARGE SCALE GENOMIC DNA]</scope>
</reference>
<keyword evidence="2" id="KW-1185">Reference proteome</keyword>
<organism evidence="1 2">
    <name type="scientific">Esox lucius</name>
    <name type="common">Northern pike</name>
    <dbReference type="NCBI Taxonomy" id="8010"/>
    <lineage>
        <taxon>Eukaryota</taxon>
        <taxon>Metazoa</taxon>
        <taxon>Chordata</taxon>
        <taxon>Craniata</taxon>
        <taxon>Vertebrata</taxon>
        <taxon>Euteleostomi</taxon>
        <taxon>Actinopterygii</taxon>
        <taxon>Neopterygii</taxon>
        <taxon>Teleostei</taxon>
        <taxon>Protacanthopterygii</taxon>
        <taxon>Esociformes</taxon>
        <taxon>Esocidae</taxon>
        <taxon>Esox</taxon>
    </lineage>
</organism>
<dbReference type="AlphaFoldDB" id="A0A3P8XRK9"/>
<sequence>MVPGSVVHLVLSGFDLDGSRAHVQQQIQPSIQQLHGKKVHLVVLLPGPIPSILGLQIIYQSVGFGGPEVKRNGAHPLGVPLGQAEVGFWAFKVDGVQGGHILTLKHNVPLQLHLGVHDAGQAGEFQADVIVLIDHLVGTRGRESVRDNNLGSIDCREGARAEYSQRGDIRHDPWMTWTD</sequence>
<proteinExistence type="predicted"/>
<dbReference type="GeneTree" id="ENSGT00960000186709"/>
<evidence type="ECO:0000313" key="1">
    <source>
        <dbReference type="Ensembl" id="ENSELUP00000006379.1"/>
    </source>
</evidence>
<protein>
    <submittedName>
        <fullName evidence="1">Uncharacterized protein</fullName>
    </submittedName>
</protein>
<reference evidence="1" key="3">
    <citation type="submission" date="2025-08" db="UniProtKB">
        <authorList>
            <consortium name="Ensembl"/>
        </authorList>
    </citation>
    <scope>IDENTIFICATION</scope>
</reference>
<evidence type="ECO:0000313" key="2">
    <source>
        <dbReference type="Proteomes" id="UP000265140"/>
    </source>
</evidence>
<dbReference type="Ensembl" id="ENSELUT00000009046.3">
    <property type="protein sequence ID" value="ENSELUP00000006379.1"/>
    <property type="gene ID" value="ENSELUG00000007265.3"/>
</dbReference>
<dbReference type="InParanoid" id="A0A3P8XRK9"/>
<dbReference type="OMA" id="IHFSHIQ"/>
<reference evidence="1" key="4">
    <citation type="submission" date="2025-09" db="UniProtKB">
        <authorList>
            <consortium name="Ensembl"/>
        </authorList>
    </citation>
    <scope>IDENTIFICATION</scope>
</reference>
<accession>A0A3P8XRK9</accession>
<dbReference type="Proteomes" id="UP000265140">
    <property type="component" value="Chromosome 18"/>
</dbReference>
<name>A0A3P8XRK9_ESOLU</name>
<reference evidence="2" key="1">
    <citation type="journal article" date="2014" name="PLoS ONE">
        <title>The genome and linkage map of the northern pike (Esox lucius): conserved synteny revealed between the salmonid sister group and the Neoteleostei.</title>
        <authorList>
            <person name="Rondeau E.B."/>
            <person name="Minkley D.R."/>
            <person name="Leong J.S."/>
            <person name="Messmer A.M."/>
            <person name="Jantzen J.R."/>
            <person name="von Schalburg K.R."/>
            <person name="Lemon C."/>
            <person name="Bird N.H."/>
            <person name="Koop B.F."/>
        </authorList>
    </citation>
    <scope>NUCLEOTIDE SEQUENCE</scope>
</reference>